<dbReference type="PANTHER" id="PTHR33204">
    <property type="entry name" value="TRANSCRIPTIONAL REGULATOR, MARR FAMILY"/>
    <property type="match status" value="1"/>
</dbReference>
<name>A0A1W1UPY2_9DEIO</name>
<evidence type="ECO:0000256" key="2">
    <source>
        <dbReference type="ARBA" id="ARBA00023125"/>
    </source>
</evidence>
<dbReference type="GO" id="GO:0003677">
    <property type="term" value="F:DNA binding"/>
    <property type="evidence" value="ECO:0007669"/>
    <property type="project" value="UniProtKB-KW"/>
</dbReference>
<dbReference type="Proteomes" id="UP000192582">
    <property type="component" value="Unassembled WGS sequence"/>
</dbReference>
<evidence type="ECO:0000256" key="3">
    <source>
        <dbReference type="ARBA" id="ARBA00023163"/>
    </source>
</evidence>
<dbReference type="SUPFAM" id="SSF46785">
    <property type="entry name" value="Winged helix' DNA-binding domain"/>
    <property type="match status" value="1"/>
</dbReference>
<dbReference type="InterPro" id="IPR011991">
    <property type="entry name" value="ArsR-like_HTH"/>
</dbReference>
<keyword evidence="1" id="KW-0805">Transcription regulation</keyword>
<reference evidence="6 7" key="1">
    <citation type="submission" date="2017-04" db="EMBL/GenBank/DDBJ databases">
        <authorList>
            <person name="Afonso C.L."/>
            <person name="Miller P.J."/>
            <person name="Scott M.A."/>
            <person name="Spackman E."/>
            <person name="Goraichik I."/>
            <person name="Dimitrov K.M."/>
            <person name="Suarez D.L."/>
            <person name="Swayne D.E."/>
        </authorList>
    </citation>
    <scope>NUCLEOTIDE SEQUENCE [LARGE SCALE GENOMIC DNA]</scope>
    <source>
        <strain evidence="6 7">KR-140</strain>
    </source>
</reference>
<sequence length="140" mass="15433">MVPTPGRPVRGSSTGRPIMALLDLLGRRWVLRILWELRDESLTFRELRRRCDDMSPTVLNQRLRELRETVLVESAVTGGYALSPLGQALLANLMPLLKWSEDWQTLRTGMASSSADPASHAEGHVGGDQAPASGTDSPER</sequence>
<dbReference type="PROSITE" id="PS51118">
    <property type="entry name" value="HTH_HXLR"/>
    <property type="match status" value="1"/>
</dbReference>
<accession>A0A1W1UPY2</accession>
<dbReference type="CDD" id="cd00090">
    <property type="entry name" value="HTH_ARSR"/>
    <property type="match status" value="1"/>
</dbReference>
<gene>
    <name evidence="6" type="ORF">SAMN00790413_04269</name>
</gene>
<dbReference type="PANTHER" id="PTHR33204:SF37">
    <property type="entry name" value="HTH-TYPE TRANSCRIPTIONAL REGULATOR YODB"/>
    <property type="match status" value="1"/>
</dbReference>
<proteinExistence type="predicted"/>
<feature type="domain" description="HTH hxlR-type" evidence="5">
    <location>
        <begin position="16"/>
        <end position="108"/>
    </location>
</feature>
<evidence type="ECO:0000256" key="1">
    <source>
        <dbReference type="ARBA" id="ARBA00023015"/>
    </source>
</evidence>
<dbReference type="Pfam" id="PF01638">
    <property type="entry name" value="HxlR"/>
    <property type="match status" value="1"/>
</dbReference>
<dbReference type="InterPro" id="IPR002577">
    <property type="entry name" value="HTH_HxlR"/>
</dbReference>
<keyword evidence="2" id="KW-0238">DNA-binding</keyword>
<evidence type="ECO:0000313" key="7">
    <source>
        <dbReference type="Proteomes" id="UP000192582"/>
    </source>
</evidence>
<keyword evidence="7" id="KW-1185">Reference proteome</keyword>
<dbReference type="InterPro" id="IPR036390">
    <property type="entry name" value="WH_DNA-bd_sf"/>
</dbReference>
<protein>
    <submittedName>
        <fullName evidence="6">Transcriptional regulator, HxlR family</fullName>
    </submittedName>
</protein>
<dbReference type="InterPro" id="IPR036388">
    <property type="entry name" value="WH-like_DNA-bd_sf"/>
</dbReference>
<dbReference type="AlphaFoldDB" id="A0A1W1UPY2"/>
<dbReference type="Gene3D" id="1.10.10.10">
    <property type="entry name" value="Winged helix-like DNA-binding domain superfamily/Winged helix DNA-binding domain"/>
    <property type="match status" value="1"/>
</dbReference>
<keyword evidence="3" id="KW-0804">Transcription</keyword>
<dbReference type="EMBL" id="FWWU01000006">
    <property type="protein sequence ID" value="SMB83120.1"/>
    <property type="molecule type" value="Genomic_DNA"/>
</dbReference>
<evidence type="ECO:0000256" key="4">
    <source>
        <dbReference type="SAM" id="MobiDB-lite"/>
    </source>
</evidence>
<feature type="region of interest" description="Disordered" evidence="4">
    <location>
        <begin position="108"/>
        <end position="140"/>
    </location>
</feature>
<evidence type="ECO:0000313" key="6">
    <source>
        <dbReference type="EMBL" id="SMB83120.1"/>
    </source>
</evidence>
<evidence type="ECO:0000259" key="5">
    <source>
        <dbReference type="PROSITE" id="PS51118"/>
    </source>
</evidence>
<organism evidence="6 7">
    <name type="scientific">Deinococcus hopiensis KR-140</name>
    <dbReference type="NCBI Taxonomy" id="695939"/>
    <lineage>
        <taxon>Bacteria</taxon>
        <taxon>Thermotogati</taxon>
        <taxon>Deinococcota</taxon>
        <taxon>Deinococci</taxon>
        <taxon>Deinococcales</taxon>
        <taxon>Deinococcaceae</taxon>
        <taxon>Deinococcus</taxon>
    </lineage>
</organism>
<dbReference type="OrthoDB" id="8904061at2"/>